<keyword evidence="1" id="KW-0472">Membrane</keyword>
<dbReference type="EMBL" id="FRDI01000002">
    <property type="protein sequence ID" value="SHN50279.1"/>
    <property type="molecule type" value="Genomic_DNA"/>
</dbReference>
<feature type="transmembrane region" description="Helical" evidence="1">
    <location>
        <begin position="12"/>
        <end position="30"/>
    </location>
</feature>
<evidence type="ECO:0008006" key="4">
    <source>
        <dbReference type="Google" id="ProtNLM"/>
    </source>
</evidence>
<keyword evidence="1" id="KW-1133">Transmembrane helix</keyword>
<proteinExistence type="predicted"/>
<keyword evidence="3" id="KW-1185">Reference proteome</keyword>
<accession>A0A1M7RVF7</accession>
<evidence type="ECO:0000256" key="1">
    <source>
        <dbReference type="SAM" id="Phobius"/>
    </source>
</evidence>
<dbReference type="RefSeq" id="WP_072695634.1">
    <property type="nucleotide sequence ID" value="NZ_FRDI01000002.1"/>
</dbReference>
<keyword evidence="1" id="KW-0812">Transmembrane</keyword>
<dbReference type="STRING" id="1121455.SAMN02745728_00225"/>
<sequence>MSNVNKNNQHLINYKFFIFILLFMLNFVLINKVYAVDTTKNIQAIETINKFLLGIPYRDDGALDFSKVSDKANTNGRYTLFADQNKTLKTPGLNCSGFVLAASNKIFRPDLNIDTAKFDRKNDNSETATRAEDWDFGLDLLLNISDGKTAKVMLPNNRYADPKTLDGISLPDGRGFSLHDKAAWNNVISRMKNGYIYLWAMSRKTPDKPLQYHHVGLILTEGTKPDSAFMYHAVRKGGVVKLDLKKAGSLERIFKAYPKKDGIERYIYILEVEL</sequence>
<dbReference type="OrthoDB" id="5449419at2"/>
<gene>
    <name evidence="2" type="ORF">SAMN02745728_00225</name>
</gene>
<dbReference type="AlphaFoldDB" id="A0A1M7RVF7"/>
<organism evidence="2 3">
    <name type="scientific">Desulfovibrio litoralis DSM 11393</name>
    <dbReference type="NCBI Taxonomy" id="1121455"/>
    <lineage>
        <taxon>Bacteria</taxon>
        <taxon>Pseudomonadati</taxon>
        <taxon>Thermodesulfobacteriota</taxon>
        <taxon>Desulfovibrionia</taxon>
        <taxon>Desulfovibrionales</taxon>
        <taxon>Desulfovibrionaceae</taxon>
        <taxon>Desulfovibrio</taxon>
    </lineage>
</organism>
<protein>
    <recommendedName>
        <fullName evidence="4">NlpC/P60 family protein</fullName>
    </recommendedName>
</protein>
<evidence type="ECO:0000313" key="3">
    <source>
        <dbReference type="Proteomes" id="UP000186469"/>
    </source>
</evidence>
<evidence type="ECO:0000313" key="2">
    <source>
        <dbReference type="EMBL" id="SHN50279.1"/>
    </source>
</evidence>
<reference evidence="2 3" key="1">
    <citation type="submission" date="2016-12" db="EMBL/GenBank/DDBJ databases">
        <authorList>
            <person name="Song W.-J."/>
            <person name="Kurnit D.M."/>
        </authorList>
    </citation>
    <scope>NUCLEOTIDE SEQUENCE [LARGE SCALE GENOMIC DNA]</scope>
    <source>
        <strain evidence="2 3">DSM 11393</strain>
    </source>
</reference>
<dbReference type="Proteomes" id="UP000186469">
    <property type="component" value="Unassembled WGS sequence"/>
</dbReference>
<name>A0A1M7RVF7_9BACT</name>